<feature type="binding site" evidence="7">
    <location>
        <position position="172"/>
    </location>
    <ligand>
        <name>substrate</name>
    </ligand>
</feature>
<dbReference type="RefSeq" id="WP_203966946.1">
    <property type="nucleotide sequence ID" value="NZ_BOPJ01000006.1"/>
</dbReference>
<name>A0ABW8QDB5_9FLAO</name>
<evidence type="ECO:0000256" key="6">
    <source>
        <dbReference type="ARBA" id="ARBA00023080"/>
    </source>
</evidence>
<feature type="binding site" evidence="7">
    <location>
        <begin position="8"/>
        <end position="13"/>
    </location>
    <ligand>
        <name>substrate</name>
    </ligand>
</feature>
<reference evidence="9 10" key="1">
    <citation type="journal article" date="2016" name="Sci. Rep.">
        <title>Whole genome sequencing identifies a novel species of the genus Capnocytophaga isolated from dog and cat bite wounds in humans.</title>
        <authorList>
            <person name="Zangenah S."/>
            <person name="Abbasi N."/>
            <person name="Andersson A.F."/>
            <person name="Bergman P."/>
        </authorList>
    </citation>
    <scope>NUCLEOTIDE SEQUENCE [LARGE SCALE GENOMIC DNA]</scope>
    <source>
        <strain evidence="9 10">W5</strain>
    </source>
</reference>
<gene>
    <name evidence="9" type="ORF">ACI76L_11325</name>
</gene>
<comment type="subunit">
    <text evidence="7">Homodimer.</text>
</comment>
<comment type="catalytic activity">
    <reaction evidence="7">
        <text>dITP + H2O = dIMP + diphosphate + H(+)</text>
        <dbReference type="Rhea" id="RHEA:28342"/>
        <dbReference type="ChEBI" id="CHEBI:15377"/>
        <dbReference type="ChEBI" id="CHEBI:15378"/>
        <dbReference type="ChEBI" id="CHEBI:33019"/>
        <dbReference type="ChEBI" id="CHEBI:61194"/>
        <dbReference type="ChEBI" id="CHEBI:61382"/>
        <dbReference type="EC" id="3.6.1.66"/>
    </reaction>
</comment>
<evidence type="ECO:0000256" key="1">
    <source>
        <dbReference type="ARBA" id="ARBA00008023"/>
    </source>
</evidence>
<dbReference type="NCBIfam" id="NF011398">
    <property type="entry name" value="PRK14823.1"/>
    <property type="match status" value="1"/>
</dbReference>
<feature type="binding site" evidence="7">
    <location>
        <position position="69"/>
    </location>
    <ligand>
        <name>Mg(2+)</name>
        <dbReference type="ChEBI" id="CHEBI:18420"/>
    </ligand>
</feature>
<dbReference type="PANTHER" id="PTHR11067">
    <property type="entry name" value="INOSINE TRIPHOSPHATE PYROPHOSPHATASE/HAM1 PROTEIN"/>
    <property type="match status" value="1"/>
</dbReference>
<evidence type="ECO:0000256" key="5">
    <source>
        <dbReference type="ARBA" id="ARBA00022842"/>
    </source>
</evidence>
<dbReference type="EC" id="3.6.1.66" evidence="7"/>
<feature type="active site" description="Proton acceptor" evidence="7">
    <location>
        <position position="69"/>
    </location>
</feature>
<dbReference type="Gene3D" id="3.90.950.10">
    <property type="match status" value="1"/>
</dbReference>
<keyword evidence="6 7" id="KW-0546">Nucleotide metabolism</keyword>
<evidence type="ECO:0000256" key="3">
    <source>
        <dbReference type="ARBA" id="ARBA00022741"/>
    </source>
</evidence>
<accession>A0ABW8QDB5</accession>
<evidence type="ECO:0000256" key="2">
    <source>
        <dbReference type="ARBA" id="ARBA00022723"/>
    </source>
</evidence>
<feature type="binding site" evidence="7">
    <location>
        <begin position="177"/>
        <end position="178"/>
    </location>
    <ligand>
        <name>substrate</name>
    </ligand>
</feature>
<comment type="caution">
    <text evidence="9">The sequence shown here is derived from an EMBL/GenBank/DDBJ whole genome shotgun (WGS) entry which is preliminary data.</text>
</comment>
<keyword evidence="4 7" id="KW-0378">Hydrolase</keyword>
<proteinExistence type="inferred from homology"/>
<feature type="binding site" evidence="7">
    <location>
        <position position="40"/>
    </location>
    <ligand>
        <name>Mg(2+)</name>
        <dbReference type="ChEBI" id="CHEBI:18420"/>
    </ligand>
</feature>
<evidence type="ECO:0000313" key="10">
    <source>
        <dbReference type="Proteomes" id="UP001622370"/>
    </source>
</evidence>
<protein>
    <recommendedName>
        <fullName evidence="7">dITP/XTP pyrophosphatase</fullName>
        <ecNumber evidence="7">3.6.1.66</ecNumber>
    </recommendedName>
    <alternativeName>
        <fullName evidence="7">Non-canonical purine NTP pyrophosphatase</fullName>
    </alternativeName>
    <alternativeName>
        <fullName evidence="7">Non-standard purine NTP pyrophosphatase</fullName>
    </alternativeName>
    <alternativeName>
        <fullName evidence="7">Nucleoside-triphosphate diphosphatase</fullName>
    </alternativeName>
    <alternativeName>
        <fullName evidence="7">Nucleoside-triphosphate pyrophosphatase</fullName>
        <shortName evidence="7">NTPase</shortName>
    </alternativeName>
</protein>
<evidence type="ECO:0000256" key="4">
    <source>
        <dbReference type="ARBA" id="ARBA00022801"/>
    </source>
</evidence>
<comment type="cofactor">
    <cofactor evidence="7">
        <name>Mg(2+)</name>
        <dbReference type="ChEBI" id="CHEBI:18420"/>
    </cofactor>
    <text evidence="7">Binds 1 Mg(2+) ion per subunit.</text>
</comment>
<comment type="similarity">
    <text evidence="1 7 8">Belongs to the HAM1 NTPase family.</text>
</comment>
<feature type="binding site" evidence="7">
    <location>
        <position position="70"/>
    </location>
    <ligand>
        <name>substrate</name>
    </ligand>
</feature>
<organism evidence="9 10">
    <name type="scientific">Capnocytophaga stomatis</name>
    <dbReference type="NCBI Taxonomy" id="1848904"/>
    <lineage>
        <taxon>Bacteria</taxon>
        <taxon>Pseudomonadati</taxon>
        <taxon>Bacteroidota</taxon>
        <taxon>Flavobacteriia</taxon>
        <taxon>Flavobacteriales</taxon>
        <taxon>Flavobacteriaceae</taxon>
        <taxon>Capnocytophaga</taxon>
    </lineage>
</organism>
<dbReference type="PANTHER" id="PTHR11067:SF9">
    <property type="entry name" value="INOSINE TRIPHOSPHATE PYROPHOSPHATASE"/>
    <property type="match status" value="1"/>
</dbReference>
<comment type="catalytic activity">
    <reaction evidence="7">
        <text>ITP + H2O = IMP + diphosphate + H(+)</text>
        <dbReference type="Rhea" id="RHEA:29399"/>
        <dbReference type="ChEBI" id="CHEBI:15377"/>
        <dbReference type="ChEBI" id="CHEBI:15378"/>
        <dbReference type="ChEBI" id="CHEBI:33019"/>
        <dbReference type="ChEBI" id="CHEBI:58053"/>
        <dbReference type="ChEBI" id="CHEBI:61402"/>
        <dbReference type="EC" id="3.6.1.66"/>
    </reaction>
</comment>
<keyword evidence="5 7" id="KW-0460">Magnesium</keyword>
<keyword evidence="3 7" id="KW-0547">Nucleotide-binding</keyword>
<comment type="catalytic activity">
    <reaction evidence="7">
        <text>XTP + H2O = XMP + diphosphate + H(+)</text>
        <dbReference type="Rhea" id="RHEA:28610"/>
        <dbReference type="ChEBI" id="CHEBI:15377"/>
        <dbReference type="ChEBI" id="CHEBI:15378"/>
        <dbReference type="ChEBI" id="CHEBI:33019"/>
        <dbReference type="ChEBI" id="CHEBI:57464"/>
        <dbReference type="ChEBI" id="CHEBI:61314"/>
        <dbReference type="EC" id="3.6.1.66"/>
    </reaction>
</comment>
<dbReference type="InterPro" id="IPR029001">
    <property type="entry name" value="ITPase-like_fam"/>
</dbReference>
<keyword evidence="10" id="KW-1185">Reference proteome</keyword>
<sequence length="192" mass="21538">MRKLVFATHNHNKMKEIQSLMPDDIQLLSLDDIDCFEDIEETESTIEGNAILKAKYIKKKYGYDVFADDTGLEVKVLDGQPGVYSARYAGNHKSDADNMRLLLQNMEGKTDREAQFKTVIALCLGDDTHVFEGIVKGTITNAPIGTNGFGYDPVFQPIGFSETFAQLPLTTKNEIGHRGKAFKELLDFLRKI</sequence>
<dbReference type="InterPro" id="IPR002637">
    <property type="entry name" value="RdgB/HAM1"/>
</dbReference>
<dbReference type="CDD" id="cd00515">
    <property type="entry name" value="HAM1"/>
    <property type="match status" value="1"/>
</dbReference>
<keyword evidence="2 7" id="KW-0479">Metal-binding</keyword>
<dbReference type="SUPFAM" id="SSF52972">
    <property type="entry name" value="ITPase-like"/>
    <property type="match status" value="1"/>
</dbReference>
<dbReference type="Pfam" id="PF01725">
    <property type="entry name" value="Ham1p_like"/>
    <property type="match status" value="1"/>
</dbReference>
<dbReference type="EMBL" id="JBJGWJ010000010">
    <property type="protein sequence ID" value="MFK8294378.1"/>
    <property type="molecule type" value="Genomic_DNA"/>
</dbReference>
<dbReference type="HAMAP" id="MF_01405">
    <property type="entry name" value="Non_canon_purine_NTPase"/>
    <property type="match status" value="1"/>
</dbReference>
<feature type="binding site" evidence="7">
    <location>
        <begin position="149"/>
        <end position="152"/>
    </location>
    <ligand>
        <name>substrate</name>
    </ligand>
</feature>
<evidence type="ECO:0000256" key="7">
    <source>
        <dbReference type="HAMAP-Rule" id="MF_01405"/>
    </source>
</evidence>
<dbReference type="Proteomes" id="UP001622370">
    <property type="component" value="Unassembled WGS sequence"/>
</dbReference>
<evidence type="ECO:0000256" key="8">
    <source>
        <dbReference type="RuleBase" id="RU003781"/>
    </source>
</evidence>
<dbReference type="InterPro" id="IPR020922">
    <property type="entry name" value="dITP/XTP_pyrophosphatase"/>
</dbReference>
<dbReference type="NCBIfam" id="TIGR00042">
    <property type="entry name" value="RdgB/HAM1 family non-canonical purine NTP pyrophosphatase"/>
    <property type="match status" value="1"/>
</dbReference>
<comment type="function">
    <text evidence="7">Pyrophosphatase that catalyzes the hydrolysis of nucleoside triphosphates to their monophosphate derivatives, with a high preference for the non-canonical purine nucleotides XTP (xanthosine triphosphate), dITP (deoxyinosine triphosphate) and ITP. Seems to function as a house-cleaning enzyme that removes non-canonical purine nucleotides from the nucleotide pool, thus preventing their incorporation into DNA/RNA and avoiding chromosomal lesions.</text>
</comment>
<evidence type="ECO:0000313" key="9">
    <source>
        <dbReference type="EMBL" id="MFK8294378.1"/>
    </source>
</evidence>